<name>A0ABX8ULZ3_9BURK</name>
<accession>A0ABX8ULZ3</accession>
<reference evidence="1 2" key="1">
    <citation type="submission" date="2021-07" db="EMBL/GenBank/DDBJ databases">
        <title>Paraburkholderia edwinii protects Aspergillus sp. from phenazines by acting as a toxin sponge.</title>
        <authorList>
            <person name="Dahlstrom K.M."/>
            <person name="Newman D.K."/>
        </authorList>
    </citation>
    <scope>NUCLEOTIDE SEQUENCE [LARGE SCALE GENOMIC DNA]</scope>
    <source>
        <strain evidence="1 2">Pe01</strain>
    </source>
</reference>
<evidence type="ECO:0000313" key="2">
    <source>
        <dbReference type="Proteomes" id="UP000826462"/>
    </source>
</evidence>
<dbReference type="Proteomes" id="UP000826462">
    <property type="component" value="Chromosome 1"/>
</dbReference>
<protein>
    <submittedName>
        <fullName evidence="1">Type II secretion system protein</fullName>
    </submittedName>
</protein>
<evidence type="ECO:0000313" key="1">
    <source>
        <dbReference type="EMBL" id="QYD69731.1"/>
    </source>
</evidence>
<gene>
    <name evidence="1" type="ORF">KZJ38_05060</name>
</gene>
<dbReference type="EMBL" id="CP080095">
    <property type="protein sequence ID" value="QYD69731.1"/>
    <property type="molecule type" value="Genomic_DNA"/>
</dbReference>
<sequence length="146" mass="16622">MLWALVCVALISIYLMKVGEMWATNITRANEDELLRRGDAIRNAIDSYVRAESNGVFPRSFDDLLHDPRVSYPRRHLRAVYGDPMTHGDWKLVTGPNGELYGVYSEADGAPLKRDGFSDADVSFSLQTSYQEWKFVVYPSNGMVRR</sequence>
<organism evidence="1 2">
    <name type="scientific">Paraburkholderia edwinii</name>
    <dbReference type="NCBI Taxonomy" id="2861782"/>
    <lineage>
        <taxon>Bacteria</taxon>
        <taxon>Pseudomonadati</taxon>
        <taxon>Pseudomonadota</taxon>
        <taxon>Betaproteobacteria</taxon>
        <taxon>Burkholderiales</taxon>
        <taxon>Burkholderiaceae</taxon>
        <taxon>Paraburkholderia</taxon>
    </lineage>
</organism>
<dbReference type="RefSeq" id="WP_219799070.1">
    <property type="nucleotide sequence ID" value="NZ_CP080095.1"/>
</dbReference>
<proteinExistence type="predicted"/>
<keyword evidence="2" id="KW-1185">Reference proteome</keyword>